<dbReference type="Proteomes" id="UP000824890">
    <property type="component" value="Unassembled WGS sequence"/>
</dbReference>
<accession>A0ABQ8AZR9</accession>
<evidence type="ECO:0000313" key="2">
    <source>
        <dbReference type="EMBL" id="KAH0897978.1"/>
    </source>
</evidence>
<feature type="region of interest" description="Disordered" evidence="1">
    <location>
        <begin position="91"/>
        <end position="113"/>
    </location>
</feature>
<keyword evidence="3" id="KW-1185">Reference proteome</keyword>
<gene>
    <name evidence="2" type="ORF">HID58_047546</name>
</gene>
<comment type="caution">
    <text evidence="2">The sequence shown here is derived from an EMBL/GenBank/DDBJ whole genome shotgun (WGS) entry which is preliminary data.</text>
</comment>
<protein>
    <submittedName>
        <fullName evidence="2">Uncharacterized protein</fullName>
    </submittedName>
</protein>
<organism evidence="2 3">
    <name type="scientific">Brassica napus</name>
    <name type="common">Rape</name>
    <dbReference type="NCBI Taxonomy" id="3708"/>
    <lineage>
        <taxon>Eukaryota</taxon>
        <taxon>Viridiplantae</taxon>
        <taxon>Streptophyta</taxon>
        <taxon>Embryophyta</taxon>
        <taxon>Tracheophyta</taxon>
        <taxon>Spermatophyta</taxon>
        <taxon>Magnoliopsida</taxon>
        <taxon>eudicotyledons</taxon>
        <taxon>Gunneridae</taxon>
        <taxon>Pentapetalae</taxon>
        <taxon>rosids</taxon>
        <taxon>malvids</taxon>
        <taxon>Brassicales</taxon>
        <taxon>Brassicaceae</taxon>
        <taxon>Brassiceae</taxon>
        <taxon>Brassica</taxon>
    </lineage>
</organism>
<name>A0ABQ8AZR9_BRANA</name>
<reference evidence="2 3" key="1">
    <citation type="submission" date="2021-05" db="EMBL/GenBank/DDBJ databases">
        <title>Genome Assembly of Synthetic Allotetraploid Brassica napus Reveals Homoeologous Exchanges between Subgenomes.</title>
        <authorList>
            <person name="Davis J.T."/>
        </authorList>
    </citation>
    <scope>NUCLEOTIDE SEQUENCE [LARGE SCALE GENOMIC DNA]</scope>
    <source>
        <strain evidence="3">cv. Da-Ae</strain>
        <tissue evidence="2">Seedling</tissue>
    </source>
</reference>
<dbReference type="EMBL" id="JAGKQM010000012">
    <property type="protein sequence ID" value="KAH0897978.1"/>
    <property type="molecule type" value="Genomic_DNA"/>
</dbReference>
<evidence type="ECO:0000313" key="3">
    <source>
        <dbReference type="Proteomes" id="UP000824890"/>
    </source>
</evidence>
<evidence type="ECO:0000256" key="1">
    <source>
        <dbReference type="SAM" id="MobiDB-lite"/>
    </source>
</evidence>
<sequence>MATVDEHNPKRVGSCQRDADRDCFESNQIELQEVAHAQFDEWVLVLMKTRCLDNQASDVTPFRLIRENNVEECWSTMIGALLGFTPQEGDVLQGYSDDDNDSDHKNGDEHVLASSPLPLSLKFKPSNVVNP</sequence>
<proteinExistence type="predicted"/>
<feature type="compositionally biased region" description="Basic and acidic residues" evidence="1">
    <location>
        <begin position="102"/>
        <end position="111"/>
    </location>
</feature>